<dbReference type="GO" id="GO:0016747">
    <property type="term" value="F:acyltransferase activity, transferring groups other than amino-acyl groups"/>
    <property type="evidence" value="ECO:0007669"/>
    <property type="project" value="InterPro"/>
</dbReference>
<accession>A0A5C8US91</accession>
<dbReference type="AlphaFoldDB" id="A0A5C8US91"/>
<dbReference type="PANTHER" id="PTHR43877">
    <property type="entry name" value="AMINOALKYLPHOSPHONATE N-ACETYLTRANSFERASE-RELATED-RELATED"/>
    <property type="match status" value="1"/>
</dbReference>
<keyword evidence="5" id="KW-1185">Reference proteome</keyword>
<dbReference type="Proteomes" id="UP000321379">
    <property type="component" value="Unassembled WGS sequence"/>
</dbReference>
<dbReference type="SUPFAM" id="SSF55729">
    <property type="entry name" value="Acyl-CoA N-acyltransferases (Nat)"/>
    <property type="match status" value="1"/>
</dbReference>
<dbReference type="InterPro" id="IPR000182">
    <property type="entry name" value="GNAT_dom"/>
</dbReference>
<name>A0A5C8US91_9MICO</name>
<gene>
    <name evidence="4" type="ORF">FVP33_10725</name>
</gene>
<dbReference type="RefSeq" id="WP_147783695.1">
    <property type="nucleotide sequence ID" value="NZ_VRMG01000007.1"/>
</dbReference>
<dbReference type="InterPro" id="IPR050832">
    <property type="entry name" value="Bact_Acetyltransf"/>
</dbReference>
<reference evidence="4 5" key="1">
    <citation type="submission" date="2019-08" db="EMBL/GenBank/DDBJ databases">
        <title>Bacterial whole genome sequence for Glaciihabitans sp. CHu50b-6-2.</title>
        <authorList>
            <person name="Jin L."/>
        </authorList>
    </citation>
    <scope>NUCLEOTIDE SEQUENCE [LARGE SCALE GENOMIC DNA]</scope>
    <source>
        <strain evidence="4 5">CHu50b-6-2</strain>
    </source>
</reference>
<keyword evidence="1 4" id="KW-0808">Transferase</keyword>
<keyword evidence="2" id="KW-0012">Acyltransferase</keyword>
<dbReference type="PROSITE" id="PS51186">
    <property type="entry name" value="GNAT"/>
    <property type="match status" value="1"/>
</dbReference>
<proteinExistence type="predicted"/>
<dbReference type="CDD" id="cd04301">
    <property type="entry name" value="NAT_SF"/>
    <property type="match status" value="1"/>
</dbReference>
<dbReference type="InterPro" id="IPR016181">
    <property type="entry name" value="Acyl_CoA_acyltransferase"/>
</dbReference>
<organism evidence="4 5">
    <name type="scientific">Lacisediminihabitans profunda</name>
    <dbReference type="NCBI Taxonomy" id="2594790"/>
    <lineage>
        <taxon>Bacteria</taxon>
        <taxon>Bacillati</taxon>
        <taxon>Actinomycetota</taxon>
        <taxon>Actinomycetes</taxon>
        <taxon>Micrococcales</taxon>
        <taxon>Microbacteriaceae</taxon>
        <taxon>Lacisediminihabitans</taxon>
    </lineage>
</organism>
<dbReference type="PANTHER" id="PTHR43877:SF2">
    <property type="entry name" value="AMINOALKYLPHOSPHONATE N-ACETYLTRANSFERASE-RELATED"/>
    <property type="match status" value="1"/>
</dbReference>
<evidence type="ECO:0000313" key="4">
    <source>
        <dbReference type="EMBL" id="TXN30456.1"/>
    </source>
</evidence>
<comment type="caution">
    <text evidence="4">The sequence shown here is derived from an EMBL/GenBank/DDBJ whole genome shotgun (WGS) entry which is preliminary data.</text>
</comment>
<feature type="domain" description="N-acetyltransferase" evidence="3">
    <location>
        <begin position="3"/>
        <end position="150"/>
    </location>
</feature>
<evidence type="ECO:0000256" key="1">
    <source>
        <dbReference type="ARBA" id="ARBA00022679"/>
    </source>
</evidence>
<dbReference type="Gene3D" id="3.40.630.30">
    <property type="match status" value="1"/>
</dbReference>
<dbReference type="EMBL" id="VRMG01000007">
    <property type="protein sequence ID" value="TXN30456.1"/>
    <property type="molecule type" value="Genomic_DNA"/>
</dbReference>
<evidence type="ECO:0000313" key="5">
    <source>
        <dbReference type="Proteomes" id="UP000321379"/>
    </source>
</evidence>
<dbReference type="Pfam" id="PF00583">
    <property type="entry name" value="Acetyltransf_1"/>
    <property type="match status" value="1"/>
</dbReference>
<evidence type="ECO:0000259" key="3">
    <source>
        <dbReference type="PROSITE" id="PS51186"/>
    </source>
</evidence>
<evidence type="ECO:0000256" key="2">
    <source>
        <dbReference type="ARBA" id="ARBA00023315"/>
    </source>
</evidence>
<protein>
    <submittedName>
        <fullName evidence="4">GNAT family N-acetyltransferase</fullName>
    </submittedName>
</protein>
<sequence>MTFSIEPATAPGVTELLRLSDEFAFSLYPADSCYLLDVSELTAPGVTVVVARSGDDAVGVGALVERGDGSAELKRMFVRSDARGRGIASGILTTLEGVARGHSIATLQLETGPLQPEAIALYEKHGYRRIPAFGQYVGDDFSVCMAKTLG</sequence>